<dbReference type="SUPFAM" id="SSF52151">
    <property type="entry name" value="FabD/lysophospholipase-like"/>
    <property type="match status" value="1"/>
</dbReference>
<sequence>MEPSDQRPLRRSDGTLGERRRQLPWPEGKRFRILSIDGGGIRGILPASILAEFERQYLGGHSVGDYFDLIAGTSTGGIIALGLSIGLPASDILQVYFDHGEEIFPSARPPLEGLKRLWAKVRSLAYYQYDREPLERELRRIFGARPFGDAQRRLCIPSFDGFTEVNIFKTPHHPDFKLDWREEMVTVALATSAAPTYFSIYRDGQRRFADGGVWANNPVMVALVDALSCNDLDRDQIDILSLGCGDAEMTISDAQVLRGGLWHWRDIVSSAMHLSSQNALGQAGLLIGRDRLIRLNAPLLPDGPIGLDDVKRAKAELPNVAKELALANGPAVASRFFNEKSEPYVPFHP</sequence>
<evidence type="ECO:0000256" key="3">
    <source>
        <dbReference type="SAM" id="MobiDB-lite"/>
    </source>
</evidence>
<dbReference type="InterPro" id="IPR047156">
    <property type="entry name" value="Teg/CotR/CapV-like"/>
</dbReference>
<proteinExistence type="predicted"/>
<dbReference type="GO" id="GO:0016042">
    <property type="term" value="P:lipid catabolic process"/>
    <property type="evidence" value="ECO:0007669"/>
    <property type="project" value="UniProtKB-UniRule"/>
</dbReference>
<comment type="caution">
    <text evidence="5">The sequence shown here is derived from an EMBL/GenBank/DDBJ whole genome shotgun (WGS) entry which is preliminary data.</text>
</comment>
<gene>
    <name evidence="5" type="ORF">GRI99_00030</name>
</gene>
<feature type="domain" description="PNPLA" evidence="4">
    <location>
        <begin position="34"/>
        <end position="223"/>
    </location>
</feature>
<evidence type="ECO:0000259" key="4">
    <source>
        <dbReference type="PROSITE" id="PS51635"/>
    </source>
</evidence>
<dbReference type="Gene3D" id="3.40.1090.10">
    <property type="entry name" value="Cytosolic phospholipase A2 catalytic domain"/>
    <property type="match status" value="1"/>
</dbReference>
<dbReference type="NCBIfam" id="NF041079">
    <property type="entry name" value="CBASS_lipase"/>
    <property type="match status" value="1"/>
</dbReference>
<feature type="active site" description="Proton acceptor" evidence="2">
    <location>
        <position position="210"/>
    </location>
</feature>
<feature type="short sequence motif" description="GXGXXG" evidence="2">
    <location>
        <begin position="38"/>
        <end position="43"/>
    </location>
</feature>
<evidence type="ECO:0000313" key="6">
    <source>
        <dbReference type="Proteomes" id="UP000466966"/>
    </source>
</evidence>
<dbReference type="CDD" id="cd07199">
    <property type="entry name" value="Pat17_PNPLA8_PNPLA9_like"/>
    <property type="match status" value="1"/>
</dbReference>
<dbReference type="Pfam" id="PF01734">
    <property type="entry name" value="Patatin"/>
    <property type="match status" value="1"/>
</dbReference>
<dbReference type="Proteomes" id="UP000466966">
    <property type="component" value="Unassembled WGS sequence"/>
</dbReference>
<keyword evidence="2" id="KW-0378">Hydrolase</keyword>
<dbReference type="GO" id="GO:0016787">
    <property type="term" value="F:hydrolase activity"/>
    <property type="evidence" value="ECO:0007669"/>
    <property type="project" value="UniProtKB-UniRule"/>
</dbReference>
<keyword evidence="2" id="KW-0442">Lipid degradation</keyword>
<keyword evidence="6" id="KW-1185">Reference proteome</keyword>
<evidence type="ECO:0000313" key="5">
    <source>
        <dbReference type="EMBL" id="MXO70019.1"/>
    </source>
</evidence>
<evidence type="ECO:0000256" key="1">
    <source>
        <dbReference type="ARBA" id="ARBA00023098"/>
    </source>
</evidence>
<dbReference type="PROSITE" id="PS51635">
    <property type="entry name" value="PNPLA"/>
    <property type="match status" value="1"/>
</dbReference>
<dbReference type="PANTHER" id="PTHR24138:SF10">
    <property type="entry name" value="PHOSPHOLIPASE A2"/>
    <property type="match status" value="1"/>
</dbReference>
<feature type="active site" description="Nucleophile" evidence="2">
    <location>
        <position position="74"/>
    </location>
</feature>
<dbReference type="InterPro" id="IPR016035">
    <property type="entry name" value="Acyl_Trfase/lysoPLipase"/>
</dbReference>
<dbReference type="EMBL" id="WTYV01000001">
    <property type="protein sequence ID" value="MXO70019.1"/>
    <property type="molecule type" value="Genomic_DNA"/>
</dbReference>
<feature type="region of interest" description="Disordered" evidence="3">
    <location>
        <begin position="1"/>
        <end position="21"/>
    </location>
</feature>
<dbReference type="OrthoDB" id="9807112at2"/>
<dbReference type="AlphaFoldDB" id="A0A844YR25"/>
<feature type="short sequence motif" description="DGA/G" evidence="2">
    <location>
        <begin position="210"/>
        <end position="212"/>
    </location>
</feature>
<dbReference type="RefSeq" id="WP_160769989.1">
    <property type="nucleotide sequence ID" value="NZ_WTYV01000001.1"/>
</dbReference>
<protein>
    <submittedName>
        <fullName evidence="5">Patatin</fullName>
    </submittedName>
</protein>
<organism evidence="5 6">
    <name type="scientific">Alteraurantiacibacter buctensis</name>
    <dbReference type="NCBI Taxonomy" id="1503981"/>
    <lineage>
        <taxon>Bacteria</taxon>
        <taxon>Pseudomonadati</taxon>
        <taxon>Pseudomonadota</taxon>
        <taxon>Alphaproteobacteria</taxon>
        <taxon>Sphingomonadales</taxon>
        <taxon>Erythrobacteraceae</taxon>
        <taxon>Alteraurantiacibacter</taxon>
    </lineage>
</organism>
<keyword evidence="1 2" id="KW-0443">Lipid metabolism</keyword>
<evidence type="ECO:0000256" key="2">
    <source>
        <dbReference type="PROSITE-ProRule" id="PRU01161"/>
    </source>
</evidence>
<dbReference type="PANTHER" id="PTHR24138">
    <property type="entry name" value="INTRACELLLAR PHOSPHOLIPASE A FAMILY"/>
    <property type="match status" value="1"/>
</dbReference>
<dbReference type="InterPro" id="IPR002641">
    <property type="entry name" value="PNPLA_dom"/>
</dbReference>
<accession>A0A844YR25</accession>
<feature type="short sequence motif" description="GXSXG" evidence="2">
    <location>
        <begin position="72"/>
        <end position="76"/>
    </location>
</feature>
<reference evidence="5 6" key="1">
    <citation type="submission" date="2019-12" db="EMBL/GenBank/DDBJ databases">
        <title>Genomic-based taxomic classification of the family Erythrobacteraceae.</title>
        <authorList>
            <person name="Xu L."/>
        </authorList>
    </citation>
    <scope>NUCLEOTIDE SEQUENCE [LARGE SCALE GENOMIC DNA]</scope>
    <source>
        <strain evidence="5 6">M0322</strain>
    </source>
</reference>
<name>A0A844YR25_9SPHN</name>